<name>A0A0G4L0E8_VERLO</name>
<proteinExistence type="predicted"/>
<evidence type="ECO:0000313" key="1">
    <source>
        <dbReference type="EMBL" id="CRK15431.1"/>
    </source>
</evidence>
<dbReference type="AlphaFoldDB" id="A0A0G4L0E8"/>
<evidence type="ECO:0000313" key="2">
    <source>
        <dbReference type="Proteomes" id="UP000045706"/>
    </source>
</evidence>
<reference evidence="2" key="1">
    <citation type="submission" date="2015-05" db="EMBL/GenBank/DDBJ databases">
        <authorList>
            <person name="Fogelqvist Johan"/>
        </authorList>
    </citation>
    <scope>NUCLEOTIDE SEQUENCE [LARGE SCALE GENOMIC DNA]</scope>
</reference>
<dbReference type="Proteomes" id="UP000045706">
    <property type="component" value="Unassembled WGS sequence"/>
</dbReference>
<organism evidence="1 2">
    <name type="scientific">Verticillium longisporum</name>
    <name type="common">Verticillium dahliae var. longisporum</name>
    <dbReference type="NCBI Taxonomy" id="100787"/>
    <lineage>
        <taxon>Eukaryota</taxon>
        <taxon>Fungi</taxon>
        <taxon>Dikarya</taxon>
        <taxon>Ascomycota</taxon>
        <taxon>Pezizomycotina</taxon>
        <taxon>Sordariomycetes</taxon>
        <taxon>Hypocreomycetidae</taxon>
        <taxon>Glomerellales</taxon>
        <taxon>Plectosphaerellaceae</taxon>
        <taxon>Verticillium</taxon>
    </lineage>
</organism>
<accession>A0A0G4L0E8</accession>
<protein>
    <submittedName>
        <fullName evidence="1">Uncharacterized protein</fullName>
    </submittedName>
</protein>
<dbReference type="EMBL" id="CVQI01006002">
    <property type="protein sequence ID" value="CRK15431.1"/>
    <property type="molecule type" value="Genomic_DNA"/>
</dbReference>
<gene>
    <name evidence="1" type="ORF">BN1723_010660</name>
</gene>
<sequence length="93" mass="9962">MDRRTDATLLDDYSMETRGPMLRAGVALVEGLRFVGTASDWCAGAIDQSGGHDKGSRLLAWKGSMMGRHGGQHGQVRTSTTGREGLAWIWAGA</sequence>